<dbReference type="PANTHER" id="PTHR34131">
    <property type="entry name" value="(RAP ANNOTATION RELEASE2) GALACTOSE-BINDING LIKE DOMAIN CONTAINING PROTEIN"/>
    <property type="match status" value="1"/>
</dbReference>
<evidence type="ECO:0000313" key="2">
    <source>
        <dbReference type="EMBL" id="KAK3236699.1"/>
    </source>
</evidence>
<keyword evidence="3" id="KW-1185">Reference proteome</keyword>
<feature type="non-terminal residue" evidence="2">
    <location>
        <position position="246"/>
    </location>
</feature>
<dbReference type="Proteomes" id="UP001190700">
    <property type="component" value="Unassembled WGS sequence"/>
</dbReference>
<dbReference type="PANTHER" id="PTHR34131:SF3">
    <property type="entry name" value="(RAP ANNOTATION RELEASE2) GALACTOSE-BINDING LIKE DOMAIN CONTAINING PROTEIN"/>
    <property type="match status" value="1"/>
</dbReference>
<name>A0AAE0BIL6_9CHLO</name>
<comment type="caution">
    <text evidence="2">The sequence shown here is derived from an EMBL/GenBank/DDBJ whole genome shotgun (WGS) entry which is preliminary data.</text>
</comment>
<accession>A0AAE0BIL6</accession>
<evidence type="ECO:0000256" key="1">
    <source>
        <dbReference type="SAM" id="MobiDB-lite"/>
    </source>
</evidence>
<organism evidence="2 3">
    <name type="scientific">Cymbomonas tetramitiformis</name>
    <dbReference type="NCBI Taxonomy" id="36881"/>
    <lineage>
        <taxon>Eukaryota</taxon>
        <taxon>Viridiplantae</taxon>
        <taxon>Chlorophyta</taxon>
        <taxon>Pyramimonadophyceae</taxon>
        <taxon>Pyramimonadales</taxon>
        <taxon>Pyramimonadaceae</taxon>
        <taxon>Cymbomonas</taxon>
    </lineage>
</organism>
<gene>
    <name evidence="2" type="ORF">CYMTET_53175</name>
</gene>
<dbReference type="AlphaFoldDB" id="A0AAE0BIL6"/>
<dbReference type="Pfam" id="PF09366">
    <property type="entry name" value="DUF1997"/>
    <property type="match status" value="1"/>
</dbReference>
<feature type="compositionally biased region" description="Polar residues" evidence="1">
    <location>
        <begin position="60"/>
        <end position="72"/>
    </location>
</feature>
<proteinExistence type="predicted"/>
<evidence type="ECO:0000313" key="3">
    <source>
        <dbReference type="Proteomes" id="UP001190700"/>
    </source>
</evidence>
<sequence>MDWASRQLSGRCAVRAVHSVIAFKSPSPRRDVHYETIGTRNFLQPGRIRLSRTGRTSLNVACTGESPSGNESTSRKSLHGRARATARSTISPGQPERTLSEYLETPACAYALMEAHRVELLEDARFRCYLGQVQFLSLVVEPELTVQIEKSGGAEESIITLRVVDCQLRGLGMPASETVRLTSSITVRCLKFPGSSTWRVEVEGTADLSAEWPEWMRGSSVAQPVLAGVLQTGLQNIVEGMLKRLK</sequence>
<reference evidence="2 3" key="1">
    <citation type="journal article" date="2015" name="Genome Biol. Evol.">
        <title>Comparative Genomics of a Bacterivorous Green Alga Reveals Evolutionary Causalities and Consequences of Phago-Mixotrophic Mode of Nutrition.</title>
        <authorList>
            <person name="Burns J.A."/>
            <person name="Paasch A."/>
            <person name="Narechania A."/>
            <person name="Kim E."/>
        </authorList>
    </citation>
    <scope>NUCLEOTIDE SEQUENCE [LARGE SCALE GENOMIC DNA]</scope>
    <source>
        <strain evidence="2 3">PLY_AMNH</strain>
    </source>
</reference>
<dbReference type="InterPro" id="IPR018971">
    <property type="entry name" value="DUF1997"/>
</dbReference>
<dbReference type="EMBL" id="LGRX02034899">
    <property type="protein sequence ID" value="KAK3236699.1"/>
    <property type="molecule type" value="Genomic_DNA"/>
</dbReference>
<feature type="region of interest" description="Disordered" evidence="1">
    <location>
        <begin position="60"/>
        <end position="97"/>
    </location>
</feature>
<protein>
    <submittedName>
        <fullName evidence="2">Uncharacterized protein</fullName>
    </submittedName>
</protein>